<name>A0A3M7T5L5_BRAPC</name>
<evidence type="ECO:0000313" key="1">
    <source>
        <dbReference type="EMBL" id="RNA43261.1"/>
    </source>
</evidence>
<evidence type="ECO:0000313" key="2">
    <source>
        <dbReference type="Proteomes" id="UP000276133"/>
    </source>
</evidence>
<dbReference type="AlphaFoldDB" id="A0A3M7T5L5"/>
<sequence length="123" mass="14160">GKISMETVELLYNCPDIVLLNEIKIGLFGEVEIPKKITSSKYRAFNSLSENCRSSCKDSDSPIRRKNFLTPPKILAKPSLNNPISKFLYIDGYSSSIDKLIDFKVLNRQDMTYNYFPILWTTR</sequence>
<dbReference type="Proteomes" id="UP000276133">
    <property type="component" value="Unassembled WGS sequence"/>
</dbReference>
<gene>
    <name evidence="1" type="ORF">BpHYR1_022914</name>
</gene>
<dbReference type="EMBL" id="REGN01000245">
    <property type="protein sequence ID" value="RNA43261.1"/>
    <property type="molecule type" value="Genomic_DNA"/>
</dbReference>
<accession>A0A3M7T5L5</accession>
<protein>
    <submittedName>
        <fullName evidence="1">Uncharacterized protein</fullName>
    </submittedName>
</protein>
<organism evidence="1 2">
    <name type="scientific">Brachionus plicatilis</name>
    <name type="common">Marine rotifer</name>
    <name type="synonym">Brachionus muelleri</name>
    <dbReference type="NCBI Taxonomy" id="10195"/>
    <lineage>
        <taxon>Eukaryota</taxon>
        <taxon>Metazoa</taxon>
        <taxon>Spiralia</taxon>
        <taxon>Gnathifera</taxon>
        <taxon>Rotifera</taxon>
        <taxon>Eurotatoria</taxon>
        <taxon>Monogononta</taxon>
        <taxon>Pseudotrocha</taxon>
        <taxon>Ploima</taxon>
        <taxon>Brachionidae</taxon>
        <taxon>Brachionus</taxon>
    </lineage>
</organism>
<comment type="caution">
    <text evidence="1">The sequence shown here is derived from an EMBL/GenBank/DDBJ whole genome shotgun (WGS) entry which is preliminary data.</text>
</comment>
<feature type="non-terminal residue" evidence="1">
    <location>
        <position position="1"/>
    </location>
</feature>
<reference evidence="1 2" key="1">
    <citation type="journal article" date="2018" name="Sci. Rep.">
        <title>Genomic signatures of local adaptation to the degree of environmental predictability in rotifers.</title>
        <authorList>
            <person name="Franch-Gras L."/>
            <person name="Hahn C."/>
            <person name="Garcia-Roger E.M."/>
            <person name="Carmona M.J."/>
            <person name="Serra M."/>
            <person name="Gomez A."/>
        </authorList>
    </citation>
    <scope>NUCLEOTIDE SEQUENCE [LARGE SCALE GENOMIC DNA]</scope>
    <source>
        <strain evidence="1">HYR1</strain>
    </source>
</reference>
<keyword evidence="2" id="KW-1185">Reference proteome</keyword>
<proteinExistence type="predicted"/>